<dbReference type="AlphaFoldDB" id="A0A0B7C3Z8"/>
<gene>
    <name evidence="1" type="primary">ORF222430</name>
</gene>
<protein>
    <submittedName>
        <fullName evidence="1">Uncharacterized protein</fullName>
    </submittedName>
</protein>
<name>A0A0B7C3Z8_9EUPU</name>
<feature type="non-terminal residue" evidence="1">
    <location>
        <position position="1"/>
    </location>
</feature>
<sequence>GPQVVSAFPGVVTSSSSSSLASTTVTMPSTAVSSSPAMFSPSVQIGFGKVRPRLVPRQRYPAMIPQQKPGIVIPM</sequence>
<accession>A0A0B7C3Z8</accession>
<organism evidence="1">
    <name type="scientific">Arion vulgaris</name>
    <dbReference type="NCBI Taxonomy" id="1028688"/>
    <lineage>
        <taxon>Eukaryota</taxon>
        <taxon>Metazoa</taxon>
        <taxon>Spiralia</taxon>
        <taxon>Lophotrochozoa</taxon>
        <taxon>Mollusca</taxon>
        <taxon>Gastropoda</taxon>
        <taxon>Heterobranchia</taxon>
        <taxon>Euthyneura</taxon>
        <taxon>Panpulmonata</taxon>
        <taxon>Eupulmonata</taxon>
        <taxon>Stylommatophora</taxon>
        <taxon>Helicina</taxon>
        <taxon>Arionoidea</taxon>
        <taxon>Arionidae</taxon>
        <taxon>Arion</taxon>
    </lineage>
</organism>
<dbReference type="EMBL" id="HACG01053042">
    <property type="protein sequence ID" value="CEK99913.1"/>
    <property type="molecule type" value="Transcribed_RNA"/>
</dbReference>
<reference evidence="1" key="1">
    <citation type="submission" date="2014-12" db="EMBL/GenBank/DDBJ databases">
        <title>Insight into the proteome of Arion vulgaris.</title>
        <authorList>
            <person name="Aradska J."/>
            <person name="Bulat T."/>
            <person name="Smidak R."/>
            <person name="Sarate P."/>
            <person name="Gangsoo J."/>
            <person name="Sialana F."/>
            <person name="Bilban M."/>
            <person name="Lubec G."/>
        </authorList>
    </citation>
    <scope>NUCLEOTIDE SEQUENCE</scope>
    <source>
        <tissue evidence="1">Skin</tissue>
    </source>
</reference>
<evidence type="ECO:0000313" key="1">
    <source>
        <dbReference type="EMBL" id="CEK99913.1"/>
    </source>
</evidence>
<proteinExistence type="predicted"/>
<feature type="non-terminal residue" evidence="1">
    <location>
        <position position="75"/>
    </location>
</feature>